<dbReference type="Proteomes" id="UP000003807">
    <property type="component" value="Unassembled WGS sequence"/>
</dbReference>
<protein>
    <recommendedName>
        <fullName evidence="3">Peptidase, S41 family</fullName>
    </recommendedName>
</protein>
<organism evidence="1 2">
    <name type="scientific">Finegoldia magna BVS033A4</name>
    <dbReference type="NCBI Taxonomy" id="866773"/>
    <lineage>
        <taxon>Bacteria</taxon>
        <taxon>Bacillati</taxon>
        <taxon>Bacillota</taxon>
        <taxon>Tissierellia</taxon>
        <taxon>Tissierellales</taxon>
        <taxon>Peptoniphilaceae</taxon>
        <taxon>Finegoldia</taxon>
    </lineage>
</organism>
<name>E1KWN8_FINMA</name>
<dbReference type="Gene3D" id="3.90.226.10">
    <property type="entry name" value="2-enoyl-CoA Hydratase, Chain A, domain 1"/>
    <property type="match status" value="1"/>
</dbReference>
<dbReference type="EMBL" id="AEDP01000021">
    <property type="protein sequence ID" value="EFL54453.1"/>
    <property type="molecule type" value="Genomic_DNA"/>
</dbReference>
<sequence>MKKTILASLVILTIILFYMNTMYPDTVFADSNTDDIEVKIINRNSQEINESASIEIGNLRLQDKLSQSDYETDLRNFVFYFNDRTPVSQLDKTELEKERDILLIDTSDKTLMDLNLDIARIIAKSKNGHSSSVKDFGTSYLPIMIEKIGDKFYIIDASKNYEHLLYKEIIKINDYDINDVYSRILQYCPGENEYIKQFNSKYYYAYYSDVYIKEKIIDGFEFELAYIDNSKIQTEKVKLQKLDEVKILKSDNGVLDDLSIEYKREQNPRYEFINFFKEKSSKSKNFYFYNVDSNLVIKYNKCFDNEEFKISEMNGKIGNLLTNNRINNIVIDIRDNSGGYANHVFEFLTQLVKIQDEFPEINFKILIGNGTYSSCTFLLGLTKQFLNNVQFIGEYTGAVPFFTSTLGGQIYLGKSKLLIQLSEGFIYADKYVVNPCKILDLNCREDTWYPDMFIENQIQDYAIGNDKVMNYAINN</sequence>
<evidence type="ECO:0000313" key="2">
    <source>
        <dbReference type="Proteomes" id="UP000003807"/>
    </source>
</evidence>
<reference evidence="1 2" key="1">
    <citation type="submission" date="2010-08" db="EMBL/GenBank/DDBJ databases">
        <authorList>
            <person name="Durkin A.S."/>
            <person name="Madupu R."/>
            <person name="Torralba M."/>
            <person name="Gillis M."/>
            <person name="Methe B."/>
            <person name="Sutton G."/>
            <person name="Nelson K.E."/>
        </authorList>
    </citation>
    <scope>NUCLEOTIDE SEQUENCE [LARGE SCALE GENOMIC DNA]</scope>
    <source>
        <strain evidence="1 2">BVS033A4</strain>
    </source>
</reference>
<dbReference type="OrthoDB" id="5480566at2"/>
<dbReference type="InterPro" id="IPR029045">
    <property type="entry name" value="ClpP/crotonase-like_dom_sf"/>
</dbReference>
<evidence type="ECO:0008006" key="3">
    <source>
        <dbReference type="Google" id="ProtNLM"/>
    </source>
</evidence>
<evidence type="ECO:0000313" key="1">
    <source>
        <dbReference type="EMBL" id="EFL54453.1"/>
    </source>
</evidence>
<dbReference type="AlphaFoldDB" id="E1KWN8"/>
<proteinExistence type="predicted"/>
<dbReference type="RefSeq" id="WP_002839524.1">
    <property type="nucleotide sequence ID" value="NZ_AEDP01000021.1"/>
</dbReference>
<dbReference type="SUPFAM" id="SSF52096">
    <property type="entry name" value="ClpP/crotonase"/>
    <property type="match status" value="1"/>
</dbReference>
<accession>E1KWN8</accession>
<comment type="caution">
    <text evidence="1">The sequence shown here is derived from an EMBL/GenBank/DDBJ whole genome shotgun (WGS) entry which is preliminary data.</text>
</comment>
<gene>
    <name evidence="1" type="ORF">HMPREF9289_0308</name>
</gene>